<reference evidence="2 3" key="1">
    <citation type="journal article" date="2019" name="Environ. Microbiol.">
        <title>Species interactions and distinct microbial communities in high Arctic permafrost affected cryosols are associated with the CH4 and CO2 gas fluxes.</title>
        <authorList>
            <person name="Altshuler I."/>
            <person name="Hamel J."/>
            <person name="Turney S."/>
            <person name="Magnuson E."/>
            <person name="Levesque R."/>
            <person name="Greer C."/>
            <person name="Whyte L.G."/>
        </authorList>
    </citation>
    <scope>NUCLEOTIDE SEQUENCE [LARGE SCALE GENOMIC DNA]</scope>
    <source>
        <strain evidence="2 3">S5.1</strain>
    </source>
</reference>
<dbReference type="RefSeq" id="WP_140871941.1">
    <property type="nucleotide sequence ID" value="NZ_RCZK01000008.1"/>
</dbReference>
<dbReference type="Proteomes" id="UP000318413">
    <property type="component" value="Unassembled WGS sequence"/>
</dbReference>
<evidence type="ECO:0000313" key="3">
    <source>
        <dbReference type="Proteomes" id="UP000318413"/>
    </source>
</evidence>
<comment type="caution">
    <text evidence="2">The sequence shown here is derived from an EMBL/GenBank/DDBJ whole genome shotgun (WGS) entry which is preliminary data.</text>
</comment>
<dbReference type="PANTHER" id="PTHR35585:SF1">
    <property type="entry name" value="HHE DOMAIN PROTEIN (AFU_ORTHOLOGUE AFUA_4G00730)"/>
    <property type="match status" value="1"/>
</dbReference>
<organism evidence="2 3">
    <name type="scientific">Sphingomonas oligophenolica</name>
    <dbReference type="NCBI Taxonomy" id="301154"/>
    <lineage>
        <taxon>Bacteria</taxon>
        <taxon>Pseudomonadati</taxon>
        <taxon>Pseudomonadota</taxon>
        <taxon>Alphaproteobacteria</taxon>
        <taxon>Sphingomonadales</taxon>
        <taxon>Sphingomonadaceae</taxon>
        <taxon>Sphingomonas</taxon>
    </lineage>
</organism>
<dbReference type="PANTHER" id="PTHR35585">
    <property type="entry name" value="HHE DOMAIN PROTEIN (AFU_ORTHOLOGUE AFUA_4G00730)"/>
    <property type="match status" value="1"/>
</dbReference>
<keyword evidence="3" id="KW-1185">Reference proteome</keyword>
<dbReference type="EMBL" id="RCZK01000008">
    <property type="protein sequence ID" value="TPG12018.1"/>
    <property type="molecule type" value="Genomic_DNA"/>
</dbReference>
<dbReference type="AlphaFoldDB" id="A0A502CGA5"/>
<feature type="domain" description="Hemerythrin-like" evidence="1">
    <location>
        <begin position="3"/>
        <end position="122"/>
    </location>
</feature>
<dbReference type="OrthoDB" id="5523420at2"/>
<dbReference type="Gene3D" id="1.20.120.520">
    <property type="entry name" value="nmb1532 protein domain like"/>
    <property type="match status" value="1"/>
</dbReference>
<evidence type="ECO:0000259" key="1">
    <source>
        <dbReference type="Pfam" id="PF01814"/>
    </source>
</evidence>
<dbReference type="Pfam" id="PF01814">
    <property type="entry name" value="Hemerythrin"/>
    <property type="match status" value="1"/>
</dbReference>
<dbReference type="InterPro" id="IPR012312">
    <property type="entry name" value="Hemerythrin-like"/>
</dbReference>
<dbReference type="CDD" id="cd12108">
    <property type="entry name" value="Hr-like"/>
    <property type="match status" value="1"/>
</dbReference>
<evidence type="ECO:0000313" key="2">
    <source>
        <dbReference type="EMBL" id="TPG12018.1"/>
    </source>
</evidence>
<sequence>MDITHLIMDEHQQQRRLFAQIDDIDPGDTEALSALWTRLKNLLDAHAEAEEQFFYPRLMEIGKGGNDAPSAEEETEDAIDDHNDIRDTGEAVDKCAVGSKQWFAAVGKCNKANSDHMAEEERQGLTDFRKQATLQERHDLGVKFAAFEAQHLDGVKVVDKDVDAYLANPRGYMKEHASS</sequence>
<gene>
    <name evidence="2" type="ORF">EAH84_11080</name>
</gene>
<proteinExistence type="predicted"/>
<protein>
    <submittedName>
        <fullName evidence="2">Hemerythrin domain-containing protein</fullName>
    </submittedName>
</protein>
<accession>A0A502CGA5</accession>
<name>A0A502CGA5_9SPHN</name>